<evidence type="ECO:0000313" key="2">
    <source>
        <dbReference type="EMBL" id="SFI17707.1"/>
    </source>
</evidence>
<sequence>MNRISKLLAAVGFASAMVFAQGQADAMVVTGISQSMTIADKTVTATDQDGVKIKFVADGKVMRLMSADGTKDYMSFNSFDGLYTGVEFSVRAIETADPGKRLFEIIATRGAHGKNCGYWLIGKHMGQWTTYVSWNSFANIGFRVDRWHQLSSRIVDQQLVVTSTDGYGHVDFQTQVFWDGSCGWFGLRRM</sequence>
<protein>
    <submittedName>
        <fullName evidence="2">Uncharacterized protein</fullName>
    </submittedName>
</protein>
<proteinExistence type="predicted"/>
<reference evidence="2 3" key="1">
    <citation type="submission" date="2016-10" db="EMBL/GenBank/DDBJ databases">
        <authorList>
            <person name="de Groot N.N."/>
        </authorList>
    </citation>
    <scope>NUCLEOTIDE SEQUENCE [LARGE SCALE GENOMIC DNA]</scope>
    <source>
        <strain evidence="2 3">Z108</strain>
    </source>
</reference>
<dbReference type="RefSeq" id="WP_075444671.1">
    <property type="nucleotide sequence ID" value="NZ_FOQK01000019.1"/>
</dbReference>
<dbReference type="Proteomes" id="UP000183639">
    <property type="component" value="Unassembled WGS sequence"/>
</dbReference>
<feature type="signal peptide" evidence="1">
    <location>
        <begin position="1"/>
        <end position="20"/>
    </location>
</feature>
<dbReference type="AlphaFoldDB" id="A0A1I3G2S1"/>
<name>A0A1I3G2S1_SELRU</name>
<accession>A0A1I3G2S1</accession>
<dbReference type="OrthoDB" id="1665089at2"/>
<evidence type="ECO:0000256" key="1">
    <source>
        <dbReference type="SAM" id="SignalP"/>
    </source>
</evidence>
<gene>
    <name evidence="2" type="ORF">SAMN04487861_11925</name>
</gene>
<evidence type="ECO:0000313" key="3">
    <source>
        <dbReference type="Proteomes" id="UP000183639"/>
    </source>
</evidence>
<keyword evidence="1" id="KW-0732">Signal</keyword>
<organism evidence="2 3">
    <name type="scientific">Selenomonas ruminantium</name>
    <dbReference type="NCBI Taxonomy" id="971"/>
    <lineage>
        <taxon>Bacteria</taxon>
        <taxon>Bacillati</taxon>
        <taxon>Bacillota</taxon>
        <taxon>Negativicutes</taxon>
        <taxon>Selenomonadales</taxon>
        <taxon>Selenomonadaceae</taxon>
        <taxon>Selenomonas</taxon>
    </lineage>
</organism>
<dbReference type="EMBL" id="FOQK01000019">
    <property type="protein sequence ID" value="SFI17707.1"/>
    <property type="molecule type" value="Genomic_DNA"/>
</dbReference>
<feature type="chain" id="PRO_5038785805" evidence="1">
    <location>
        <begin position="21"/>
        <end position="190"/>
    </location>
</feature>